<dbReference type="Proteomes" id="UP000295506">
    <property type="component" value="Unassembled WGS sequence"/>
</dbReference>
<evidence type="ECO:0000313" key="4">
    <source>
        <dbReference type="Proteomes" id="UP000295506"/>
    </source>
</evidence>
<name>A0A126QLF3_9BACT</name>
<evidence type="ECO:0000313" key="3">
    <source>
        <dbReference type="Proteomes" id="UP000055611"/>
    </source>
</evidence>
<reference evidence="1 3" key="1">
    <citation type="journal article" date="2016" name="Front. Microbiol.">
        <title>Genome Sequence of the Piezophilic, Mesophilic Sulfate-Reducing Bacterium Desulfovibrio indicus J2T.</title>
        <authorList>
            <person name="Cao J."/>
            <person name="Maignien L."/>
            <person name="Shao Z."/>
            <person name="Alain K."/>
            <person name="Jebbar M."/>
        </authorList>
    </citation>
    <scope>NUCLEOTIDE SEQUENCE [LARGE SCALE GENOMIC DNA]</scope>
    <source>
        <strain evidence="1 3">J2</strain>
    </source>
</reference>
<dbReference type="EMBL" id="CP014206">
    <property type="protein sequence ID" value="AMK10890.1"/>
    <property type="molecule type" value="Genomic_DNA"/>
</dbReference>
<proteinExistence type="predicted"/>
<dbReference type="SUPFAM" id="SSF47413">
    <property type="entry name" value="lambda repressor-like DNA-binding domains"/>
    <property type="match status" value="1"/>
</dbReference>
<organism evidence="2 4">
    <name type="scientific">Pseudodesulfovibrio indicus</name>
    <dbReference type="NCBI Taxonomy" id="1716143"/>
    <lineage>
        <taxon>Bacteria</taxon>
        <taxon>Pseudomonadati</taxon>
        <taxon>Thermodesulfobacteriota</taxon>
        <taxon>Desulfovibrionia</taxon>
        <taxon>Desulfovibrionales</taxon>
        <taxon>Desulfovibrionaceae</taxon>
    </lineage>
</organism>
<dbReference type="AlphaFoldDB" id="A0A126QLF3"/>
<dbReference type="InterPro" id="IPR010982">
    <property type="entry name" value="Lambda_DNA-bd_dom_sf"/>
</dbReference>
<reference evidence="2 4" key="2">
    <citation type="submission" date="2019-03" db="EMBL/GenBank/DDBJ databases">
        <title>Genomic Encyclopedia of Type Strains, Phase IV (KMG-IV): sequencing the most valuable type-strain genomes for metagenomic binning, comparative biology and taxonomic classification.</title>
        <authorList>
            <person name="Goeker M."/>
        </authorList>
    </citation>
    <scope>NUCLEOTIDE SEQUENCE [LARGE SCALE GENOMIC DNA]</scope>
    <source>
        <strain evidence="2 4">DSM 101483</strain>
    </source>
</reference>
<dbReference type="RefSeq" id="WP_078063658.1">
    <property type="nucleotide sequence ID" value="NZ_CP014206.1"/>
</dbReference>
<keyword evidence="3" id="KW-1185">Reference proteome</keyword>
<accession>A0A126QLF3</accession>
<dbReference type="KEGG" id="dej:AWY79_07100"/>
<evidence type="ECO:0008006" key="5">
    <source>
        <dbReference type="Google" id="ProtNLM"/>
    </source>
</evidence>
<dbReference type="Proteomes" id="UP000055611">
    <property type="component" value="Chromosome"/>
</dbReference>
<dbReference type="GO" id="GO:0003677">
    <property type="term" value="F:DNA binding"/>
    <property type="evidence" value="ECO:0007669"/>
    <property type="project" value="InterPro"/>
</dbReference>
<gene>
    <name evidence="1" type="ORF">AWY79_07100</name>
    <name evidence="2" type="ORF">EDC59_101286</name>
</gene>
<sequence>MTTMSTNALAGIGAGRHRKPFKIKEWMFSCGLTQYDIRDKLGLSQSVVSRTIYGSANNRRVLGYLRDAGCPEEALALPKDMKEKEVA</sequence>
<dbReference type="OrthoDB" id="5461163at2"/>
<dbReference type="EMBL" id="SOBK01000001">
    <property type="protein sequence ID" value="TDT91883.1"/>
    <property type="molecule type" value="Genomic_DNA"/>
</dbReference>
<evidence type="ECO:0000313" key="2">
    <source>
        <dbReference type="EMBL" id="TDT91883.1"/>
    </source>
</evidence>
<evidence type="ECO:0000313" key="1">
    <source>
        <dbReference type="EMBL" id="AMK10890.1"/>
    </source>
</evidence>
<protein>
    <recommendedName>
        <fullName evidence="5">HTH cro/C1-type domain-containing protein</fullName>
    </recommendedName>
</protein>